<feature type="modified residue" description="4-aspartylphosphate" evidence="1">
    <location>
        <position position="270"/>
    </location>
</feature>
<feature type="domain" description="Response regulatory" evidence="2">
    <location>
        <begin position="222"/>
        <end position="334"/>
    </location>
</feature>
<dbReference type="AlphaFoldDB" id="A0A2N5Z996"/>
<evidence type="ECO:0000313" key="4">
    <source>
        <dbReference type="EMBL" id="PLX15235.1"/>
    </source>
</evidence>
<dbReference type="Pfam" id="PF01740">
    <property type="entry name" value="STAS"/>
    <property type="match status" value="1"/>
</dbReference>
<keyword evidence="1" id="KW-0597">Phosphoprotein</keyword>
<dbReference type="PROSITE" id="PS50110">
    <property type="entry name" value="RESPONSE_REGULATORY"/>
    <property type="match status" value="1"/>
</dbReference>
<dbReference type="SUPFAM" id="SSF52172">
    <property type="entry name" value="CheY-like"/>
    <property type="match status" value="1"/>
</dbReference>
<evidence type="ECO:0000313" key="5">
    <source>
        <dbReference type="Proteomes" id="UP000234857"/>
    </source>
</evidence>
<dbReference type="Proteomes" id="UP000234857">
    <property type="component" value="Unassembled WGS sequence"/>
</dbReference>
<dbReference type="Gene3D" id="3.30.750.24">
    <property type="entry name" value="STAS domain"/>
    <property type="match status" value="1"/>
</dbReference>
<dbReference type="InterPro" id="IPR001789">
    <property type="entry name" value="Sig_transdc_resp-reg_receiver"/>
</dbReference>
<gene>
    <name evidence="4" type="ORF">C0601_13505</name>
</gene>
<reference evidence="4 5" key="1">
    <citation type="submission" date="2017-11" db="EMBL/GenBank/DDBJ databases">
        <title>Genome-resolved metagenomics identifies genetic mobility, metabolic interactions, and unexpected diversity in perchlorate-reducing communities.</title>
        <authorList>
            <person name="Barnum T.P."/>
            <person name="Figueroa I.A."/>
            <person name="Carlstrom C.I."/>
            <person name="Lucas L.N."/>
            <person name="Engelbrektson A.L."/>
            <person name="Coates J.D."/>
        </authorList>
    </citation>
    <scope>NUCLEOTIDE SEQUENCE [LARGE SCALE GENOMIC DNA]</scope>
    <source>
        <strain evidence="4">BM706</strain>
    </source>
</reference>
<accession>A0A2N5Z996</accession>
<dbReference type="InterPro" id="IPR002645">
    <property type="entry name" value="STAS_dom"/>
</dbReference>
<evidence type="ECO:0000259" key="2">
    <source>
        <dbReference type="PROSITE" id="PS50110"/>
    </source>
</evidence>
<dbReference type="GO" id="GO:0000160">
    <property type="term" value="P:phosphorelay signal transduction system"/>
    <property type="evidence" value="ECO:0007669"/>
    <property type="project" value="InterPro"/>
</dbReference>
<dbReference type="Gene3D" id="3.40.50.2300">
    <property type="match status" value="1"/>
</dbReference>
<organism evidence="4 5">
    <name type="scientific">Muiribacterium halophilum</name>
    <dbReference type="NCBI Taxonomy" id="2053465"/>
    <lineage>
        <taxon>Bacteria</taxon>
        <taxon>Candidatus Muiribacteriota</taxon>
        <taxon>Candidatus Muiribacteriia</taxon>
        <taxon>Candidatus Muiribacteriales</taxon>
        <taxon>Candidatus Muiribacteriaceae</taxon>
        <taxon>Candidatus Muiribacterium</taxon>
    </lineage>
</organism>
<evidence type="ECO:0000256" key="1">
    <source>
        <dbReference type="PROSITE-ProRule" id="PRU00169"/>
    </source>
</evidence>
<protein>
    <recommendedName>
        <fullName evidence="6">Response regulatory domain-containing protein</fullName>
    </recommendedName>
</protein>
<dbReference type="PROSITE" id="PS50801">
    <property type="entry name" value="STAS"/>
    <property type="match status" value="1"/>
</dbReference>
<name>A0A2N5Z996_MUIH1</name>
<evidence type="ECO:0000259" key="3">
    <source>
        <dbReference type="PROSITE" id="PS50801"/>
    </source>
</evidence>
<feature type="domain" description="STAS" evidence="3">
    <location>
        <begin position="364"/>
        <end position="438"/>
    </location>
</feature>
<dbReference type="InterPro" id="IPR036513">
    <property type="entry name" value="STAS_dom_sf"/>
</dbReference>
<dbReference type="InterPro" id="IPR011006">
    <property type="entry name" value="CheY-like_superfamily"/>
</dbReference>
<sequence>MILKHIDTIEENEIIAKNIQKDASILFNAGKEFNSDVREKLKELGFQYLYVEGEPTTEEKFFSIFYEIENEVETEEHIDEKIDFLIENKVDNSKILSIFQKLHDIEAKKKIIDYSFKDFSDEVMNFSLRTLKTSDDIGLLSALFEHLQEKIDKDNLANMISLLDEGSHFVKSRMKTLFKKRFSLRELYDLDCRLKEKGQCYDFFQKDLNFSIMPPRHFWDTKVMIFSYRPDEHRILKAYLENLEMQVYLEKYADFEKKILQKNPHIILLDFDGSKETKDFFERINHSYKDRIIMITTSSIDKEAFLSTIRKGASYFIKKPYSLPKIQNYLTFLIKNGKILESFSSPNDRLKVEIRHFGKNTRKFDFTGEITSYTAGQIQNNVYKYLSLNNYFFYDMANVVRIDSAGVNFLLKSYYITTDSDNDLFICNVSDEIRQGLQGFSQKLVFIDKWEELVWK</sequence>
<dbReference type="EMBL" id="PKTG01000144">
    <property type="protein sequence ID" value="PLX15235.1"/>
    <property type="molecule type" value="Genomic_DNA"/>
</dbReference>
<comment type="caution">
    <text evidence="4">The sequence shown here is derived from an EMBL/GenBank/DDBJ whole genome shotgun (WGS) entry which is preliminary data.</text>
</comment>
<evidence type="ECO:0008006" key="6">
    <source>
        <dbReference type="Google" id="ProtNLM"/>
    </source>
</evidence>
<dbReference type="SUPFAM" id="SSF52091">
    <property type="entry name" value="SpoIIaa-like"/>
    <property type="match status" value="1"/>
</dbReference>
<proteinExistence type="predicted"/>